<evidence type="ECO:0000256" key="2">
    <source>
        <dbReference type="PIRSR" id="PIRSR640198-2"/>
    </source>
</evidence>
<feature type="binding site" evidence="2">
    <location>
        <begin position="68"/>
        <end position="75"/>
    </location>
    <ligand>
        <name>ATP</name>
        <dbReference type="ChEBI" id="CHEBI:30616"/>
    </ligand>
</feature>
<proteinExistence type="predicted"/>
<dbReference type="Proteomes" id="UP000553343">
    <property type="component" value="Unassembled WGS sequence"/>
</dbReference>
<evidence type="ECO:0000256" key="1">
    <source>
        <dbReference type="PIRSR" id="PIRSR640198-1"/>
    </source>
</evidence>
<keyword evidence="2" id="KW-0547">Nucleotide-binding</keyword>
<sequence length="166" mass="19361">MTNHVEAFDHNGKSLGVIFETASPFDTPKDMAALLTWTRMQLKEKELHPLLTISVFIVHFLAIHPFQDGNGRLSRVLTNLLLLKTGYLYVPYSSLESVIEKNKDNYYLALRRTQSSFKFEHPDYTPWLTFFLKTLDAQKEMLARKIERENVFTKLPRLSRQVIKSN</sequence>
<keyword evidence="5" id="KW-1185">Reference proteome</keyword>
<dbReference type="PANTHER" id="PTHR13504:SF38">
    <property type="entry name" value="FIDO DOMAIN-CONTAINING PROTEIN"/>
    <property type="match status" value="1"/>
</dbReference>
<dbReference type="PROSITE" id="PS51459">
    <property type="entry name" value="FIDO"/>
    <property type="match status" value="1"/>
</dbReference>
<dbReference type="EMBL" id="JACADJ010000073">
    <property type="protein sequence ID" value="NWH06398.1"/>
    <property type="molecule type" value="Genomic_DNA"/>
</dbReference>
<dbReference type="InterPro" id="IPR040198">
    <property type="entry name" value="Fido_containing"/>
</dbReference>
<dbReference type="RefSeq" id="WP_178367850.1">
    <property type="nucleotide sequence ID" value="NZ_JACADJ010000073.1"/>
</dbReference>
<gene>
    <name evidence="4" type="ORF">HXW94_15645</name>
</gene>
<accession>A0A850TCD8</accession>
<dbReference type="Gene3D" id="1.10.3290.10">
    <property type="entry name" value="Fido-like domain"/>
    <property type="match status" value="1"/>
</dbReference>
<comment type="caution">
    <text evidence="4">The sequence shown here is derived from an EMBL/GenBank/DDBJ whole genome shotgun (WGS) entry which is preliminary data.</text>
</comment>
<dbReference type="Pfam" id="PF02661">
    <property type="entry name" value="Fic"/>
    <property type="match status" value="1"/>
</dbReference>
<evidence type="ECO:0000259" key="3">
    <source>
        <dbReference type="PROSITE" id="PS51459"/>
    </source>
</evidence>
<evidence type="ECO:0000313" key="4">
    <source>
        <dbReference type="EMBL" id="NWH06398.1"/>
    </source>
</evidence>
<organism evidence="4 5">
    <name type="scientific">Desulfobacter latus</name>
    <dbReference type="NCBI Taxonomy" id="2292"/>
    <lineage>
        <taxon>Bacteria</taxon>
        <taxon>Pseudomonadati</taxon>
        <taxon>Thermodesulfobacteriota</taxon>
        <taxon>Desulfobacteria</taxon>
        <taxon>Desulfobacterales</taxon>
        <taxon>Desulfobacteraceae</taxon>
        <taxon>Desulfobacter</taxon>
    </lineage>
</organism>
<dbReference type="InterPro" id="IPR003812">
    <property type="entry name" value="Fido"/>
</dbReference>
<feature type="domain" description="Fido" evidence="3">
    <location>
        <begin position="1"/>
        <end position="133"/>
    </location>
</feature>
<reference evidence="4 5" key="1">
    <citation type="submission" date="2020-06" db="EMBL/GenBank/DDBJ databases">
        <title>High-quality draft genome of sulfate reducer Desulfobacter latus type strain AcrS2 isolated from marine sediment.</title>
        <authorList>
            <person name="Hoppe M."/>
            <person name="Larsen C.K."/>
            <person name="Marshall I.P.G."/>
            <person name="Schramm A."/>
            <person name="Marietou A.G."/>
        </authorList>
    </citation>
    <scope>NUCLEOTIDE SEQUENCE [LARGE SCALE GENOMIC DNA]</scope>
    <source>
        <strain evidence="4 5">AcRS2</strain>
    </source>
</reference>
<dbReference type="GO" id="GO:0005524">
    <property type="term" value="F:ATP binding"/>
    <property type="evidence" value="ECO:0007669"/>
    <property type="project" value="UniProtKB-KW"/>
</dbReference>
<evidence type="ECO:0000313" key="5">
    <source>
        <dbReference type="Proteomes" id="UP000553343"/>
    </source>
</evidence>
<dbReference type="InterPro" id="IPR036597">
    <property type="entry name" value="Fido-like_dom_sf"/>
</dbReference>
<keyword evidence="2" id="KW-0067">ATP-binding</keyword>
<feature type="active site" evidence="1">
    <location>
        <position position="64"/>
    </location>
</feature>
<dbReference type="SUPFAM" id="SSF140931">
    <property type="entry name" value="Fic-like"/>
    <property type="match status" value="1"/>
</dbReference>
<name>A0A850TCD8_9BACT</name>
<dbReference type="AlphaFoldDB" id="A0A850TCD8"/>
<feature type="binding site" evidence="2">
    <location>
        <begin position="106"/>
        <end position="107"/>
    </location>
    <ligand>
        <name>ATP</name>
        <dbReference type="ChEBI" id="CHEBI:30616"/>
    </ligand>
</feature>
<protein>
    <submittedName>
        <fullName evidence="4">Fic family protein</fullName>
    </submittedName>
</protein>
<dbReference type="PANTHER" id="PTHR13504">
    <property type="entry name" value="FIDO DOMAIN-CONTAINING PROTEIN DDB_G0283145"/>
    <property type="match status" value="1"/>
</dbReference>